<organism evidence="4 5">
    <name type="scientific">Aspergillus brasiliensis (strain CBS 101740 / IMI 381727 / IBT 21946)</name>
    <dbReference type="NCBI Taxonomy" id="767769"/>
    <lineage>
        <taxon>Eukaryota</taxon>
        <taxon>Fungi</taxon>
        <taxon>Dikarya</taxon>
        <taxon>Ascomycota</taxon>
        <taxon>Pezizomycotina</taxon>
        <taxon>Eurotiomycetes</taxon>
        <taxon>Eurotiomycetidae</taxon>
        <taxon>Eurotiales</taxon>
        <taxon>Aspergillaceae</taxon>
        <taxon>Aspergillus</taxon>
        <taxon>Aspergillus subgen. Circumdati</taxon>
    </lineage>
</organism>
<evidence type="ECO:0000256" key="1">
    <source>
        <dbReference type="ARBA" id="ARBA00004173"/>
    </source>
</evidence>
<evidence type="ECO:0000256" key="2">
    <source>
        <dbReference type="ARBA" id="ARBA00023128"/>
    </source>
</evidence>
<sequence length="289" mass="32206">MTTLSPLTRRLYKLPHPPIPPSSSSHTTLPSFLAHASRTSLPLTSTTYIGTHYEYTIQSTLRSSALLLHRTGGRSDAGTDLVGTWHLPAHEHPPRVLVQCKALKTKLGPNIVRELEGTFSSAPVGWRGAGVIGMLVSPREATRGVREALTRSRFPLVWCLVGLEGRVRQVLWNERVEGVVGGGLGVGVVYHADAGELGDTRDAEARVTWDGEEVPGVDEVVGRMEDMQRRWFELWDVGEERWEEVLGVVERLFPFEKPLLYARDGRVSGLNEEEREVVRRELQRSNSTT</sequence>
<accession>A0A1L9UY72</accession>
<dbReference type="PANTHER" id="PTHR28133">
    <property type="entry name" value="REQUIRED FOR RESPIRATORY GROWTH PROTEIN 7, MITOCHONDRIAL"/>
    <property type="match status" value="1"/>
</dbReference>
<reference evidence="5" key="1">
    <citation type="journal article" date="2017" name="Genome Biol.">
        <title>Comparative genomics reveals high biological diversity and specific adaptations in the industrially and medically important fungal genus Aspergillus.</title>
        <authorList>
            <person name="de Vries R.P."/>
            <person name="Riley R."/>
            <person name="Wiebenga A."/>
            <person name="Aguilar-Osorio G."/>
            <person name="Amillis S."/>
            <person name="Uchima C.A."/>
            <person name="Anderluh G."/>
            <person name="Asadollahi M."/>
            <person name="Askin M."/>
            <person name="Barry K."/>
            <person name="Battaglia E."/>
            <person name="Bayram O."/>
            <person name="Benocci T."/>
            <person name="Braus-Stromeyer S.A."/>
            <person name="Caldana C."/>
            <person name="Canovas D."/>
            <person name="Cerqueira G.C."/>
            <person name="Chen F."/>
            <person name="Chen W."/>
            <person name="Choi C."/>
            <person name="Clum A."/>
            <person name="Dos Santos R.A."/>
            <person name="Damasio A.R."/>
            <person name="Diallinas G."/>
            <person name="Emri T."/>
            <person name="Fekete E."/>
            <person name="Flipphi M."/>
            <person name="Freyberg S."/>
            <person name="Gallo A."/>
            <person name="Gournas C."/>
            <person name="Habgood R."/>
            <person name="Hainaut M."/>
            <person name="Harispe M.L."/>
            <person name="Henrissat B."/>
            <person name="Hilden K.S."/>
            <person name="Hope R."/>
            <person name="Hossain A."/>
            <person name="Karabika E."/>
            <person name="Karaffa L."/>
            <person name="Karanyi Z."/>
            <person name="Krasevec N."/>
            <person name="Kuo A."/>
            <person name="Kusch H."/>
            <person name="LaButti K."/>
            <person name="Lagendijk E.L."/>
            <person name="Lapidus A."/>
            <person name="Levasseur A."/>
            <person name="Lindquist E."/>
            <person name="Lipzen A."/>
            <person name="Logrieco A.F."/>
            <person name="MacCabe A."/>
            <person name="Maekelae M.R."/>
            <person name="Malavazi I."/>
            <person name="Melin P."/>
            <person name="Meyer V."/>
            <person name="Mielnichuk N."/>
            <person name="Miskei M."/>
            <person name="Molnar A.P."/>
            <person name="Mule G."/>
            <person name="Ngan C.Y."/>
            <person name="Orejas M."/>
            <person name="Orosz E."/>
            <person name="Ouedraogo J.P."/>
            <person name="Overkamp K.M."/>
            <person name="Park H.-S."/>
            <person name="Perrone G."/>
            <person name="Piumi F."/>
            <person name="Punt P.J."/>
            <person name="Ram A.F."/>
            <person name="Ramon A."/>
            <person name="Rauscher S."/>
            <person name="Record E."/>
            <person name="Riano-Pachon D.M."/>
            <person name="Robert V."/>
            <person name="Roehrig J."/>
            <person name="Ruller R."/>
            <person name="Salamov A."/>
            <person name="Salih N.S."/>
            <person name="Samson R.A."/>
            <person name="Sandor E."/>
            <person name="Sanguinetti M."/>
            <person name="Schuetze T."/>
            <person name="Sepcic K."/>
            <person name="Shelest E."/>
            <person name="Sherlock G."/>
            <person name="Sophianopoulou V."/>
            <person name="Squina F.M."/>
            <person name="Sun H."/>
            <person name="Susca A."/>
            <person name="Todd R.B."/>
            <person name="Tsang A."/>
            <person name="Unkles S.E."/>
            <person name="van de Wiele N."/>
            <person name="van Rossen-Uffink D."/>
            <person name="Oliveira J.V."/>
            <person name="Vesth T.C."/>
            <person name="Visser J."/>
            <person name="Yu J.-H."/>
            <person name="Zhou M."/>
            <person name="Andersen M.R."/>
            <person name="Archer D.B."/>
            <person name="Baker S.E."/>
            <person name="Benoit I."/>
            <person name="Brakhage A.A."/>
            <person name="Braus G.H."/>
            <person name="Fischer R."/>
            <person name="Frisvad J.C."/>
            <person name="Goldman G.H."/>
            <person name="Houbraken J."/>
            <person name="Oakley B."/>
            <person name="Pocsi I."/>
            <person name="Scazzocchio C."/>
            <person name="Seiboth B."/>
            <person name="vanKuyk P.A."/>
            <person name="Wortman J."/>
            <person name="Dyer P.S."/>
            <person name="Grigoriev I.V."/>
        </authorList>
    </citation>
    <scope>NUCLEOTIDE SEQUENCE [LARGE SCALE GENOMIC DNA]</scope>
    <source>
        <strain evidence="5">CBS 101740 / IMI 381727 / IBT 21946</strain>
    </source>
</reference>
<gene>
    <name evidence="4" type="ORF">ASPBRDRAFT_411804</name>
</gene>
<dbReference type="OMA" id="VQCKSLK"/>
<dbReference type="GO" id="GO:0005739">
    <property type="term" value="C:mitochondrion"/>
    <property type="evidence" value="ECO:0007669"/>
    <property type="project" value="UniProtKB-SubCell"/>
</dbReference>
<dbReference type="InterPro" id="IPR018828">
    <property type="entry name" value="RRG7"/>
</dbReference>
<dbReference type="OrthoDB" id="20734at2759"/>
<keyword evidence="5" id="KW-1185">Reference proteome</keyword>
<feature type="region of interest" description="Disordered" evidence="3">
    <location>
        <begin position="1"/>
        <end position="28"/>
    </location>
</feature>
<dbReference type="Pfam" id="PF10356">
    <property type="entry name" value="RRG7"/>
    <property type="match status" value="2"/>
</dbReference>
<evidence type="ECO:0000313" key="5">
    <source>
        <dbReference type="Proteomes" id="UP000184499"/>
    </source>
</evidence>
<evidence type="ECO:0008006" key="6">
    <source>
        <dbReference type="Google" id="ProtNLM"/>
    </source>
</evidence>
<dbReference type="PANTHER" id="PTHR28133:SF1">
    <property type="entry name" value="REQUIRED FOR RESPIRATORY GROWTH PROTEIN 7, MITOCHONDRIAL"/>
    <property type="match status" value="1"/>
</dbReference>
<comment type="subcellular location">
    <subcellularLocation>
        <location evidence="1">Mitochondrion</location>
    </subcellularLocation>
</comment>
<dbReference type="Proteomes" id="UP000184499">
    <property type="component" value="Unassembled WGS sequence"/>
</dbReference>
<name>A0A1L9UY72_ASPBC</name>
<evidence type="ECO:0000313" key="4">
    <source>
        <dbReference type="EMBL" id="OJJ76519.1"/>
    </source>
</evidence>
<dbReference type="AlphaFoldDB" id="A0A1L9UY72"/>
<keyword evidence="2" id="KW-0496">Mitochondrion</keyword>
<protein>
    <recommendedName>
        <fullName evidence="6">Restriction endonuclease type IV Mrr domain-containing protein</fullName>
    </recommendedName>
</protein>
<dbReference type="EMBL" id="KV878680">
    <property type="protein sequence ID" value="OJJ76519.1"/>
    <property type="molecule type" value="Genomic_DNA"/>
</dbReference>
<dbReference type="VEuPathDB" id="FungiDB:ASPBRDRAFT_411804"/>
<dbReference type="RefSeq" id="XP_067483766.1">
    <property type="nucleotide sequence ID" value="XM_067624507.1"/>
</dbReference>
<evidence type="ECO:0000256" key="3">
    <source>
        <dbReference type="SAM" id="MobiDB-lite"/>
    </source>
</evidence>
<dbReference type="GeneID" id="93576995"/>
<proteinExistence type="predicted"/>